<feature type="domain" description="Reelin" evidence="1">
    <location>
        <begin position="5"/>
        <end position="137"/>
    </location>
</feature>
<dbReference type="Pfam" id="PF02014">
    <property type="entry name" value="Reeler"/>
    <property type="match status" value="1"/>
</dbReference>
<dbReference type="OrthoDB" id="5852175at2759"/>
<dbReference type="OMA" id="LKWRCYK"/>
<proteinExistence type="predicted"/>
<evidence type="ECO:0000313" key="2">
    <source>
        <dbReference type="EMBL" id="KHN77040.1"/>
    </source>
</evidence>
<organism evidence="2 3">
    <name type="scientific">Toxocara canis</name>
    <name type="common">Canine roundworm</name>
    <dbReference type="NCBI Taxonomy" id="6265"/>
    <lineage>
        <taxon>Eukaryota</taxon>
        <taxon>Metazoa</taxon>
        <taxon>Ecdysozoa</taxon>
        <taxon>Nematoda</taxon>
        <taxon>Chromadorea</taxon>
        <taxon>Rhabditida</taxon>
        <taxon>Spirurina</taxon>
        <taxon>Ascaridomorpha</taxon>
        <taxon>Ascaridoidea</taxon>
        <taxon>Toxocaridae</taxon>
        <taxon>Toxocara</taxon>
    </lineage>
</organism>
<accession>A0A0B2V7U6</accession>
<dbReference type="AlphaFoldDB" id="A0A0B2V7U6"/>
<dbReference type="Proteomes" id="UP000031036">
    <property type="component" value="Unassembled WGS sequence"/>
</dbReference>
<protein>
    <recommendedName>
        <fullName evidence="1">Reelin domain-containing protein</fullName>
    </recommendedName>
</protein>
<evidence type="ECO:0000259" key="1">
    <source>
        <dbReference type="Pfam" id="PF02014"/>
    </source>
</evidence>
<dbReference type="Gene3D" id="2.60.40.4060">
    <property type="entry name" value="Reeler domain"/>
    <property type="match status" value="1"/>
</dbReference>
<gene>
    <name evidence="2" type="ORF">Tcan_10484</name>
</gene>
<dbReference type="CDD" id="cd08544">
    <property type="entry name" value="Reeler"/>
    <property type="match status" value="1"/>
</dbReference>
<sequence>MDPACETMIPTINHNAIGSTNESNFRLRIFDESGRETYEYDVKNRRTLYVKVEGGAFVRAHIQARSVAHPTVQVGSFIAPPPQYFKLVNCSGVYGAAIINDDHVTRRHTGVQWKPPRIAKGPIVFLASIIYSKKLFHIRSAFLSPYTDFIDVSSLDCTRSHGCFKAGEDGCAFADTCRFSLKWRCYKNAMIVDAVHNGEMTSFGLATEDQYAVMCVSRQNSVTAEDFIIVGQNGFPNIFGAPRSKRLKAIRDSRRIYCRLEKTSRFTRL</sequence>
<dbReference type="InterPro" id="IPR042307">
    <property type="entry name" value="Reeler_sf"/>
</dbReference>
<name>A0A0B2V7U6_TOXCA</name>
<dbReference type="EMBL" id="JPKZ01002385">
    <property type="protein sequence ID" value="KHN77040.1"/>
    <property type="molecule type" value="Genomic_DNA"/>
</dbReference>
<keyword evidence="3" id="KW-1185">Reference proteome</keyword>
<reference evidence="2 3" key="1">
    <citation type="submission" date="2014-11" db="EMBL/GenBank/DDBJ databases">
        <title>Genetic blueprint of the zoonotic pathogen Toxocara canis.</title>
        <authorList>
            <person name="Zhu X.-Q."/>
            <person name="Korhonen P.K."/>
            <person name="Cai H."/>
            <person name="Young N.D."/>
            <person name="Nejsum P."/>
            <person name="von Samson-Himmelstjerna G."/>
            <person name="Boag P.R."/>
            <person name="Tan P."/>
            <person name="Li Q."/>
            <person name="Min J."/>
            <person name="Yang Y."/>
            <person name="Wang X."/>
            <person name="Fang X."/>
            <person name="Hall R.S."/>
            <person name="Hofmann A."/>
            <person name="Sternberg P.W."/>
            <person name="Jex A.R."/>
            <person name="Gasser R.B."/>
        </authorList>
    </citation>
    <scope>NUCLEOTIDE SEQUENCE [LARGE SCALE GENOMIC DNA]</scope>
    <source>
        <strain evidence="2">PN_DK_2014</strain>
    </source>
</reference>
<comment type="caution">
    <text evidence="2">The sequence shown here is derived from an EMBL/GenBank/DDBJ whole genome shotgun (WGS) entry which is preliminary data.</text>
</comment>
<evidence type="ECO:0000313" key="3">
    <source>
        <dbReference type="Proteomes" id="UP000031036"/>
    </source>
</evidence>
<dbReference type="InterPro" id="IPR002861">
    <property type="entry name" value="Reeler_dom"/>
</dbReference>